<dbReference type="RefSeq" id="WP_142014549.1">
    <property type="nucleotide sequence ID" value="NZ_AP022642.1"/>
</dbReference>
<gene>
    <name evidence="2" type="ORF">PtoMrB4_47350</name>
</gene>
<dbReference type="GeneID" id="57399954"/>
<accession>A0A679GQW6</accession>
<name>A0A679GQW6_9GAMM</name>
<sequence>MSRRTRFACALLLLTSLPLAAAPAPTAPAAPPHAAFLPPDDAGLRSEQPDQQVLLQVVDFSVTLGNQRQSSQQPIPITTPTLVKLRAKPVSKAAKAGDLSTVLIHFEADGKSLKKAAYDAESRTLTLNYPLSQYRPVLDLLRNGGPIYCQFLSYPNGHVWADLHLGPVRVR</sequence>
<organism evidence="2 3">
    <name type="scientific">Metapseudomonas otitidis</name>
    <dbReference type="NCBI Taxonomy" id="319939"/>
    <lineage>
        <taxon>Bacteria</taxon>
        <taxon>Pseudomonadati</taxon>
        <taxon>Pseudomonadota</taxon>
        <taxon>Gammaproteobacteria</taxon>
        <taxon>Pseudomonadales</taxon>
        <taxon>Pseudomonadaceae</taxon>
        <taxon>Metapseudomonas</taxon>
    </lineage>
</organism>
<evidence type="ECO:0000313" key="3">
    <source>
        <dbReference type="Proteomes" id="UP000501237"/>
    </source>
</evidence>
<feature type="chain" id="PRO_5025644535" evidence="1">
    <location>
        <begin position="22"/>
        <end position="171"/>
    </location>
</feature>
<evidence type="ECO:0000256" key="1">
    <source>
        <dbReference type="SAM" id="SignalP"/>
    </source>
</evidence>
<reference evidence="2 3" key="1">
    <citation type="journal article" date="2020" name="Microbiol. Resour. Announc.">
        <title>Complete genome sequence of Pseudomonas otitidis strain MrB4, isolated from Lake Biwa in Japan.</title>
        <authorList>
            <person name="Miyazaki K."/>
            <person name="Hase E."/>
            <person name="Maruya T."/>
        </authorList>
    </citation>
    <scope>NUCLEOTIDE SEQUENCE [LARGE SCALE GENOMIC DNA]</scope>
    <source>
        <strain evidence="2 3">MrB4</strain>
    </source>
</reference>
<evidence type="ECO:0000313" key="2">
    <source>
        <dbReference type="EMBL" id="BCA30758.1"/>
    </source>
</evidence>
<dbReference type="EMBL" id="AP022642">
    <property type="protein sequence ID" value="BCA30758.1"/>
    <property type="molecule type" value="Genomic_DNA"/>
</dbReference>
<dbReference type="KEGG" id="poj:PtoMrB4_47350"/>
<feature type="signal peptide" evidence="1">
    <location>
        <begin position="1"/>
        <end position="21"/>
    </location>
</feature>
<proteinExistence type="predicted"/>
<keyword evidence="1" id="KW-0732">Signal</keyword>
<protein>
    <submittedName>
        <fullName evidence="2">Uncharacterized protein</fullName>
    </submittedName>
</protein>
<dbReference type="Proteomes" id="UP000501237">
    <property type="component" value="Chromosome"/>
</dbReference>
<dbReference type="AlphaFoldDB" id="A0A679GQW6"/>